<organism evidence="8 9">
    <name type="scientific">Ceratopteris richardii</name>
    <name type="common">Triangle waterfern</name>
    <dbReference type="NCBI Taxonomy" id="49495"/>
    <lineage>
        <taxon>Eukaryota</taxon>
        <taxon>Viridiplantae</taxon>
        <taxon>Streptophyta</taxon>
        <taxon>Embryophyta</taxon>
        <taxon>Tracheophyta</taxon>
        <taxon>Polypodiopsida</taxon>
        <taxon>Polypodiidae</taxon>
        <taxon>Polypodiales</taxon>
        <taxon>Pteridineae</taxon>
        <taxon>Pteridaceae</taxon>
        <taxon>Parkerioideae</taxon>
        <taxon>Ceratopteris</taxon>
    </lineage>
</organism>
<protein>
    <recommendedName>
        <fullName evidence="7">AAA+ ATPase domain-containing protein</fullName>
    </recommendedName>
</protein>
<keyword evidence="6" id="KW-0732">Signal</keyword>
<evidence type="ECO:0000256" key="3">
    <source>
        <dbReference type="ARBA" id="ARBA00022528"/>
    </source>
</evidence>
<dbReference type="InterPro" id="IPR058017">
    <property type="entry name" value="At3g28540-like_C"/>
</dbReference>
<evidence type="ECO:0000259" key="7">
    <source>
        <dbReference type="SMART" id="SM00382"/>
    </source>
</evidence>
<proteinExistence type="inferred from homology"/>
<dbReference type="Gene3D" id="3.40.50.300">
    <property type="entry name" value="P-loop containing nucleotide triphosphate hydrolases"/>
    <property type="match status" value="1"/>
</dbReference>
<dbReference type="Pfam" id="PF14363">
    <property type="entry name" value="AAA_assoc"/>
    <property type="match status" value="1"/>
</dbReference>
<dbReference type="Gene3D" id="6.10.280.40">
    <property type="match status" value="1"/>
</dbReference>
<dbReference type="InterPro" id="IPR003959">
    <property type="entry name" value="ATPase_AAA_core"/>
</dbReference>
<feature type="chain" id="PRO_5036275947" description="AAA+ ATPase domain-containing protein" evidence="6">
    <location>
        <begin position="21"/>
        <end position="542"/>
    </location>
</feature>
<dbReference type="OrthoDB" id="10251412at2759"/>
<dbReference type="GO" id="GO:0005524">
    <property type="term" value="F:ATP binding"/>
    <property type="evidence" value="ECO:0007669"/>
    <property type="project" value="InterPro"/>
</dbReference>
<comment type="cofactor">
    <cofactor evidence="1">
        <name>Mg(2+)</name>
        <dbReference type="ChEBI" id="CHEBI:18420"/>
    </cofactor>
</comment>
<evidence type="ECO:0000256" key="4">
    <source>
        <dbReference type="ARBA" id="ARBA00022842"/>
    </source>
</evidence>
<reference evidence="8" key="1">
    <citation type="submission" date="2021-08" db="EMBL/GenBank/DDBJ databases">
        <title>WGS assembly of Ceratopteris richardii.</title>
        <authorList>
            <person name="Marchant D.B."/>
            <person name="Chen G."/>
            <person name="Jenkins J."/>
            <person name="Shu S."/>
            <person name="Leebens-Mack J."/>
            <person name="Grimwood J."/>
            <person name="Schmutz J."/>
            <person name="Soltis P."/>
            <person name="Soltis D."/>
            <person name="Chen Z.-H."/>
        </authorList>
    </citation>
    <scope>NUCLEOTIDE SEQUENCE</scope>
    <source>
        <strain evidence="8">Whitten #5841</strain>
        <tissue evidence="8">Leaf</tissue>
    </source>
</reference>
<dbReference type="EMBL" id="CM035411">
    <property type="protein sequence ID" value="KAH7435919.1"/>
    <property type="molecule type" value="Genomic_DNA"/>
</dbReference>
<dbReference type="InterPro" id="IPR027417">
    <property type="entry name" value="P-loop_NTPase"/>
</dbReference>
<keyword evidence="3" id="KW-0934">Plastid</keyword>
<dbReference type="SMART" id="SM00382">
    <property type="entry name" value="AAA"/>
    <property type="match status" value="1"/>
</dbReference>
<dbReference type="InterPro" id="IPR003593">
    <property type="entry name" value="AAA+_ATPase"/>
</dbReference>
<dbReference type="GO" id="GO:0006950">
    <property type="term" value="P:response to stress"/>
    <property type="evidence" value="ECO:0007669"/>
    <property type="project" value="UniProtKB-ARBA"/>
</dbReference>
<dbReference type="PANTHER" id="PTHR23070">
    <property type="entry name" value="BCS1 AAA-TYPE ATPASE"/>
    <property type="match status" value="1"/>
</dbReference>
<dbReference type="Pfam" id="PF00004">
    <property type="entry name" value="AAA"/>
    <property type="match status" value="1"/>
</dbReference>
<evidence type="ECO:0000256" key="5">
    <source>
        <dbReference type="ARBA" id="ARBA00049360"/>
    </source>
</evidence>
<accession>A0A8T2UV15</accession>
<feature type="signal peptide" evidence="6">
    <location>
        <begin position="1"/>
        <end position="20"/>
    </location>
</feature>
<comment type="caution">
    <text evidence="8">The sequence shown here is derived from an EMBL/GenBank/DDBJ whole genome shotgun (WGS) entry which is preliminary data.</text>
</comment>
<dbReference type="InterPro" id="IPR050747">
    <property type="entry name" value="Mitochondrial_chaperone_BCS1"/>
</dbReference>
<dbReference type="Proteomes" id="UP000825935">
    <property type="component" value="Chromosome 6"/>
</dbReference>
<dbReference type="GO" id="GO:0016887">
    <property type="term" value="F:ATP hydrolysis activity"/>
    <property type="evidence" value="ECO:0007669"/>
    <property type="project" value="InterPro"/>
</dbReference>
<dbReference type="AlphaFoldDB" id="A0A8T2UV15"/>
<name>A0A8T2UV15_CERRI</name>
<dbReference type="CDD" id="cd19510">
    <property type="entry name" value="RecA-like_BCS1"/>
    <property type="match status" value="1"/>
</dbReference>
<keyword evidence="4" id="KW-0460">Magnesium</keyword>
<dbReference type="EMBL" id="CM035411">
    <property type="protein sequence ID" value="KAH7435920.1"/>
    <property type="molecule type" value="Genomic_DNA"/>
</dbReference>
<keyword evidence="3" id="KW-0150">Chloroplast</keyword>
<evidence type="ECO:0000256" key="6">
    <source>
        <dbReference type="SAM" id="SignalP"/>
    </source>
</evidence>
<feature type="domain" description="AAA+ ATPase" evidence="7">
    <location>
        <begin position="239"/>
        <end position="387"/>
    </location>
</feature>
<evidence type="ECO:0000256" key="1">
    <source>
        <dbReference type="ARBA" id="ARBA00001946"/>
    </source>
</evidence>
<sequence length="542" mass="62132">MEFNASQLWSLLGAIALLQTFIPPQVRRFFDTQLETCFERLFRAFNRYTHMEVHEDVQGSFRGNQMYRDVEMYLSSLERINESDFVRIQRCEEETSVTFSLPPEETIEDNFMGSRVWWTYHCQQNQDSSQHSFFWDHRGRREYNKESRSFSLKMLRADKERIIKPYLQHIICASKELERSNTQRKLCTNDKYEWDEVELNHPSTFDSIALSPDLKELIVRDLDEFKCGETYYHSVGRAWKRGYLLYGPPGTGKSSLIAAIANHLNYDIYDLELTSVADNTQLKSLLTRTRRKSIIVIEDIDCSLDLSNRSKNEEGSPNADGNVNMGVGEHKNSRVTLSGLLNFTDGLWSCCGEERIFIFTTNHKERLDPALLRSGRMDLHILLSYCTFPAFKVLAANYLGVHEHALYPTVEKAMQHSKVTPAEVVELLLTNKSCVQVALERVMAALDEASRSRKNYTQVGIFSASDVDSYTDVVSAVKFNLSDIKVPASSELEHADGKSAVVANGHGNTNRFEVSNGDAPNTYCRMKKPKKLRRLLMKLGRS</sequence>
<gene>
    <name evidence="8" type="ORF">KP509_06G084000</name>
</gene>
<dbReference type="SUPFAM" id="SSF52540">
    <property type="entry name" value="P-loop containing nucleoside triphosphate hydrolases"/>
    <property type="match status" value="1"/>
</dbReference>
<keyword evidence="9" id="KW-1185">Reference proteome</keyword>
<evidence type="ECO:0000313" key="9">
    <source>
        <dbReference type="Proteomes" id="UP000825935"/>
    </source>
</evidence>
<evidence type="ECO:0000256" key="2">
    <source>
        <dbReference type="ARBA" id="ARBA00007448"/>
    </source>
</evidence>
<evidence type="ECO:0000313" key="8">
    <source>
        <dbReference type="EMBL" id="KAH7435919.1"/>
    </source>
</evidence>
<comment type="catalytic activity">
    <reaction evidence="5">
        <text>ATP + H2O = ADP + phosphate + H(+)</text>
        <dbReference type="Rhea" id="RHEA:13065"/>
        <dbReference type="ChEBI" id="CHEBI:15377"/>
        <dbReference type="ChEBI" id="CHEBI:15378"/>
        <dbReference type="ChEBI" id="CHEBI:30616"/>
        <dbReference type="ChEBI" id="CHEBI:43474"/>
        <dbReference type="ChEBI" id="CHEBI:456216"/>
    </reaction>
</comment>
<dbReference type="InterPro" id="IPR025753">
    <property type="entry name" value="AAA_N_dom"/>
</dbReference>
<comment type="similarity">
    <text evidence="2">Belongs to the AAA ATPase family. BCS1 subfamily.</text>
</comment>
<dbReference type="Pfam" id="PF25568">
    <property type="entry name" value="AAA_lid_At3g28540"/>
    <property type="match status" value="1"/>
</dbReference>
<dbReference type="OMA" id="ELYFICK"/>